<gene>
    <name evidence="3" type="ORF">ACFFPI_09695</name>
</gene>
<keyword evidence="4" id="KW-1185">Reference proteome</keyword>
<comment type="caution">
    <text evidence="3">The sequence shown here is derived from an EMBL/GenBank/DDBJ whole genome shotgun (WGS) entry which is preliminary data.</text>
</comment>
<evidence type="ECO:0000256" key="1">
    <source>
        <dbReference type="SAM" id="MobiDB-lite"/>
    </source>
</evidence>
<dbReference type="RefSeq" id="WP_376954175.1">
    <property type="nucleotide sequence ID" value="NZ_JBHMBH010000019.1"/>
</dbReference>
<dbReference type="Pfam" id="PF00561">
    <property type="entry name" value="Abhydrolase_1"/>
    <property type="match status" value="1"/>
</dbReference>
<sequence length="535" mass="55470">MTSLPASADTQLNCQPQPNKIPASLSEVPVVYVHGWLGSADGSADAAEDLSRALGSGYKVFAFDYSKLNTTWGADSTIAGCLAVYIQEAATASRAGKGVGKAVAVAHSMGGIAVRAASGILASTHSEGDLAGLVTLGTPHQGSPFSGNYATASEWEQRNIQFKSLPLPKPDTAASKCLAWPRPSDCATVPYLTAGQKIATIGGQMTVQIKLFDLQPFPSADAVVGDGIVRLDSAWGYLGSAAGTVPNGSLIGMDMVTCQISTSYINYTVMNQFGPFAIGLHMWTDYGALDQLVAGKAGIRGAEWAAAIGIAGPPCAHGNLPTNRQADALAAKYVKIMANARQTEIVKLDPWSSPDGPTGATQFTFSGTPDVFSGYCSQTDSSDRHDVYSCSTEKGPGGSHAICFAKPGSTSDYACTGGTPTKWMVLHGMIRSDQAPTSGANSAFLPVFLDLANGTNCTRFQGFAAPGPPPGRDVGYFCEGQGGGVAGFVWSKPLNTVGSVDARLWDGKAASGQYQVSYGQTGQVPSEVEVVRAYG</sequence>
<accession>A0ABV5UPE9</accession>
<dbReference type="EMBL" id="JBHMBH010000019">
    <property type="protein sequence ID" value="MFB9714396.1"/>
    <property type="molecule type" value="Genomic_DNA"/>
</dbReference>
<organism evidence="3 4">
    <name type="scientific">Arthrobacter methylotrophus</name>
    <dbReference type="NCBI Taxonomy" id="121291"/>
    <lineage>
        <taxon>Bacteria</taxon>
        <taxon>Bacillati</taxon>
        <taxon>Actinomycetota</taxon>
        <taxon>Actinomycetes</taxon>
        <taxon>Micrococcales</taxon>
        <taxon>Micrococcaceae</taxon>
        <taxon>Arthrobacter</taxon>
    </lineage>
</organism>
<dbReference type="SUPFAM" id="SSF53474">
    <property type="entry name" value="alpha/beta-Hydrolases"/>
    <property type="match status" value="1"/>
</dbReference>
<feature type="region of interest" description="Disordered" evidence="1">
    <location>
        <begin position="1"/>
        <end position="20"/>
    </location>
</feature>
<name>A0ABV5UPE9_9MICC</name>
<dbReference type="InterPro" id="IPR000073">
    <property type="entry name" value="AB_hydrolase_1"/>
</dbReference>
<proteinExistence type="predicted"/>
<feature type="domain" description="AB hydrolase-1" evidence="2">
    <location>
        <begin position="29"/>
        <end position="139"/>
    </location>
</feature>
<dbReference type="Gene3D" id="3.40.50.1820">
    <property type="entry name" value="alpha/beta hydrolase"/>
    <property type="match status" value="1"/>
</dbReference>
<feature type="compositionally biased region" description="Polar residues" evidence="1">
    <location>
        <begin position="1"/>
        <end position="18"/>
    </location>
</feature>
<dbReference type="InterPro" id="IPR029058">
    <property type="entry name" value="AB_hydrolase_fold"/>
</dbReference>
<evidence type="ECO:0000259" key="2">
    <source>
        <dbReference type="Pfam" id="PF00561"/>
    </source>
</evidence>
<reference evidence="3 4" key="1">
    <citation type="submission" date="2024-09" db="EMBL/GenBank/DDBJ databases">
        <authorList>
            <person name="Sun Q."/>
            <person name="Mori K."/>
        </authorList>
    </citation>
    <scope>NUCLEOTIDE SEQUENCE [LARGE SCALE GENOMIC DNA]</scope>
    <source>
        <strain evidence="3 4">JCM 13519</strain>
    </source>
</reference>
<dbReference type="Proteomes" id="UP001589536">
    <property type="component" value="Unassembled WGS sequence"/>
</dbReference>
<protein>
    <submittedName>
        <fullName evidence="3">Esterase/lipase family protein</fullName>
    </submittedName>
</protein>
<evidence type="ECO:0000313" key="3">
    <source>
        <dbReference type="EMBL" id="MFB9714396.1"/>
    </source>
</evidence>
<evidence type="ECO:0000313" key="4">
    <source>
        <dbReference type="Proteomes" id="UP001589536"/>
    </source>
</evidence>